<dbReference type="PANTHER" id="PTHR36194">
    <property type="entry name" value="S-LAYER-LIKE PROTEIN"/>
    <property type="match status" value="1"/>
</dbReference>
<dbReference type="Pfam" id="PF14326">
    <property type="entry name" value="DUF4384"/>
    <property type="match status" value="1"/>
</dbReference>
<dbReference type="Proteomes" id="UP000647587">
    <property type="component" value="Unassembled WGS sequence"/>
</dbReference>
<dbReference type="EMBL" id="BMPP01000005">
    <property type="protein sequence ID" value="GGK22873.1"/>
    <property type="molecule type" value="Genomic_DNA"/>
</dbReference>
<dbReference type="PANTHER" id="PTHR36194:SF1">
    <property type="entry name" value="S-LAYER-LIKE PROTEIN"/>
    <property type="match status" value="1"/>
</dbReference>
<accession>A0ABQ2ERG2</accession>
<dbReference type="InterPro" id="IPR025493">
    <property type="entry name" value="DUF4384"/>
</dbReference>
<sequence length="265" mass="28702">MALAQTSPKITTQSIIVNPVASPLKVSVWTAKDPTGTKTPTYVAGDRMTLNVKTTQDAYVYLFNVDQKGNVDLILPNKFTSGANFIKANTTKSFPSKEDKFTFDIAGPAGLNKVLAVASKTELDLEDIAQFKEDQTTGFATVTVRGGQNGLAQALSIIVKPLPSKDWVTDVAQYQISAKVATPPVPVATTTATWKSSFKSALGLNRVYEFYANQLKAIGYEADETTTTRQQIVGKFSMADESTANLTVKQRPGTTTYDVVVTRKE</sequence>
<gene>
    <name evidence="2" type="ORF">GCM10008955_15440</name>
</gene>
<evidence type="ECO:0000313" key="2">
    <source>
        <dbReference type="EMBL" id="GGK22873.1"/>
    </source>
</evidence>
<evidence type="ECO:0000313" key="3">
    <source>
        <dbReference type="Proteomes" id="UP000647587"/>
    </source>
</evidence>
<evidence type="ECO:0000259" key="1">
    <source>
        <dbReference type="Pfam" id="PF14326"/>
    </source>
</evidence>
<feature type="domain" description="DUF4384" evidence="1">
    <location>
        <begin position="41"/>
        <end position="121"/>
    </location>
</feature>
<organism evidence="2 3">
    <name type="scientific">Deinococcus malanensis</name>
    <dbReference type="NCBI Taxonomy" id="1706855"/>
    <lineage>
        <taxon>Bacteria</taxon>
        <taxon>Thermotogati</taxon>
        <taxon>Deinococcota</taxon>
        <taxon>Deinococci</taxon>
        <taxon>Deinococcales</taxon>
        <taxon>Deinococcaceae</taxon>
        <taxon>Deinococcus</taxon>
    </lineage>
</organism>
<keyword evidence="3" id="KW-1185">Reference proteome</keyword>
<proteinExistence type="predicted"/>
<name>A0ABQ2ERG2_9DEIO</name>
<protein>
    <submittedName>
        <fullName evidence="2">S-layer protein</fullName>
    </submittedName>
</protein>
<comment type="caution">
    <text evidence="2">The sequence shown here is derived from an EMBL/GenBank/DDBJ whole genome shotgun (WGS) entry which is preliminary data.</text>
</comment>
<reference evidence="3" key="1">
    <citation type="journal article" date="2019" name="Int. J. Syst. Evol. Microbiol.">
        <title>The Global Catalogue of Microorganisms (GCM) 10K type strain sequencing project: providing services to taxonomists for standard genome sequencing and annotation.</title>
        <authorList>
            <consortium name="The Broad Institute Genomics Platform"/>
            <consortium name="The Broad Institute Genome Sequencing Center for Infectious Disease"/>
            <person name="Wu L."/>
            <person name="Ma J."/>
        </authorList>
    </citation>
    <scope>NUCLEOTIDE SEQUENCE [LARGE SCALE GENOMIC DNA]</scope>
    <source>
        <strain evidence="3">JCM 30331</strain>
    </source>
</reference>